<dbReference type="AlphaFoldDB" id="A0AAF0Y5C0"/>
<dbReference type="EMBL" id="CP086714">
    <property type="protein sequence ID" value="WOO76973.1"/>
    <property type="molecule type" value="Genomic_DNA"/>
</dbReference>
<dbReference type="Gene3D" id="3.60.21.10">
    <property type="match status" value="1"/>
</dbReference>
<evidence type="ECO:0000256" key="1">
    <source>
        <dbReference type="SAM" id="Phobius"/>
    </source>
</evidence>
<evidence type="ECO:0000313" key="3">
    <source>
        <dbReference type="EMBL" id="WOO76973.1"/>
    </source>
</evidence>
<proteinExistence type="predicted"/>
<dbReference type="Gene3D" id="2.100.10.50">
    <property type="match status" value="1"/>
</dbReference>
<gene>
    <name evidence="3" type="primary">PAP29_1</name>
    <name evidence="3" type="ORF">LOC62_01G000579</name>
</gene>
<dbReference type="RefSeq" id="XP_062623005.1">
    <property type="nucleotide sequence ID" value="XM_062767022.1"/>
</dbReference>
<accession>A0AAF0Y5C0</accession>
<name>A0AAF0Y5C0_9TREE</name>
<dbReference type="PANTHER" id="PTHR32440">
    <property type="entry name" value="PHOSPHATASE DCR2-RELATED-RELATED"/>
    <property type="match status" value="1"/>
</dbReference>
<keyword evidence="1" id="KW-0812">Transmembrane</keyword>
<dbReference type="Proteomes" id="UP000827549">
    <property type="component" value="Chromosome 1"/>
</dbReference>
<dbReference type="GeneID" id="87803837"/>
<organism evidence="3 4">
    <name type="scientific">Vanrija pseudolonga</name>
    <dbReference type="NCBI Taxonomy" id="143232"/>
    <lineage>
        <taxon>Eukaryota</taxon>
        <taxon>Fungi</taxon>
        <taxon>Dikarya</taxon>
        <taxon>Basidiomycota</taxon>
        <taxon>Agaricomycotina</taxon>
        <taxon>Tremellomycetes</taxon>
        <taxon>Trichosporonales</taxon>
        <taxon>Trichosporonaceae</taxon>
        <taxon>Vanrija</taxon>
    </lineage>
</organism>
<dbReference type="CDD" id="cd07383">
    <property type="entry name" value="MPP_Dcr2"/>
    <property type="match status" value="1"/>
</dbReference>
<sequence length="659" mass="73527">MRRQSAHNQLRVGSPRWGYVKSFIPFVVCIALMSLGLSSYSLLHPVPSPVTTQQLGWQSWDVVDMGAGNGSSSKSSNSSVGSSIRLDVWDPSAAHTTGLTEIRVEHCMFSPHLLAGYCTPKSTPEEDKAKGKWVLVDVDLNKRTGLWYLYVYYRRTRRLDVPLISDLRIATDVSDDGWTKAHGNLHSGLYPKQDKIHLWYKLQTQDGQTEGLQQDIITEIDVLYGDDAPFYGFHRVDGGKIVNAKAGKYESVDLVYRRGAPAPVSAPEPRFHSNGTFKVLQIADLHYSVGEGKCKDTDKDPCVGDKDTEEWLARALDAERPDLVVCSAGHACCLYLTTQVFSGDQLNGQKTSYNARSVLAKFAKPVIDRKIPWAAVFGNHDSEIADDRAEQMRAMQQMPYSLCQSGPADVDGVGNYDIRVHSGDSSRTHIFTLFFLDSHAYQKSLLPWKKLEYDYLKQTQIDWFVNVSTSIKSIERPFRPDGGEDIPTVWAKRRLGRQTLLARPNAMMFFHIPLPEAYLAADLTEDKAYASGQLDLGSQFDKEGASNHNGGFFTEAIKHSFEVDEGGENPVTQVKVLSHGHCHMTDRCRRVDGVWMCFDGGSSFSGYGKADFDRRIRVYLVSQWGEVIETYKRLVGGDVVDRQVLVGEGAASGWGQSPQ</sequence>
<evidence type="ECO:0000313" key="4">
    <source>
        <dbReference type="Proteomes" id="UP000827549"/>
    </source>
</evidence>
<reference evidence="3" key="1">
    <citation type="submission" date="2023-10" db="EMBL/GenBank/DDBJ databases">
        <authorList>
            <person name="Noh H."/>
        </authorList>
    </citation>
    <scope>NUCLEOTIDE SEQUENCE</scope>
    <source>
        <strain evidence="3">DUCC4014</strain>
    </source>
</reference>
<keyword evidence="4" id="KW-1185">Reference proteome</keyword>
<dbReference type="Pfam" id="PF00149">
    <property type="entry name" value="Metallophos"/>
    <property type="match status" value="1"/>
</dbReference>
<evidence type="ECO:0000259" key="2">
    <source>
        <dbReference type="Pfam" id="PF00149"/>
    </source>
</evidence>
<dbReference type="SUPFAM" id="SSF56300">
    <property type="entry name" value="Metallo-dependent phosphatases"/>
    <property type="match status" value="1"/>
</dbReference>
<dbReference type="GO" id="GO:0005737">
    <property type="term" value="C:cytoplasm"/>
    <property type="evidence" value="ECO:0007669"/>
    <property type="project" value="TreeGrafter"/>
</dbReference>
<feature type="transmembrane region" description="Helical" evidence="1">
    <location>
        <begin position="20"/>
        <end position="43"/>
    </location>
</feature>
<keyword evidence="1" id="KW-1133">Transmembrane helix</keyword>
<feature type="domain" description="Calcineurin-like phosphoesterase" evidence="2">
    <location>
        <begin position="277"/>
        <end position="444"/>
    </location>
</feature>
<dbReference type="GO" id="GO:0004721">
    <property type="term" value="F:phosphoprotein phosphatase activity"/>
    <property type="evidence" value="ECO:0007669"/>
    <property type="project" value="TreeGrafter"/>
</dbReference>
<dbReference type="InterPro" id="IPR029052">
    <property type="entry name" value="Metallo-depent_PP-like"/>
</dbReference>
<keyword evidence="1" id="KW-0472">Membrane</keyword>
<dbReference type="PANTHER" id="PTHR32440:SF0">
    <property type="entry name" value="PHOSPHATASE DCR2-RELATED"/>
    <property type="match status" value="1"/>
</dbReference>
<dbReference type="InterPro" id="IPR004843">
    <property type="entry name" value="Calcineurin-like_PHP"/>
</dbReference>
<protein>
    <submittedName>
        <fullName evidence="3">Inactive purple acid phosphatase 29</fullName>
    </submittedName>
</protein>